<evidence type="ECO:0000313" key="3">
    <source>
        <dbReference type="EMBL" id="CAL1589399.1"/>
    </source>
</evidence>
<proteinExistence type="predicted"/>
<keyword evidence="4" id="KW-1185">Reference proteome</keyword>
<dbReference type="AlphaFoldDB" id="A0AAV2KMY8"/>
<dbReference type="InterPro" id="IPR000477">
    <property type="entry name" value="RT_dom"/>
</dbReference>
<dbReference type="PROSITE" id="PS50878">
    <property type="entry name" value="RT_POL"/>
    <property type="match status" value="1"/>
</dbReference>
<dbReference type="PANTHER" id="PTHR31751:SF44">
    <property type="entry name" value="SI:CH211-211K8.4-RELATED"/>
    <property type="match status" value="1"/>
</dbReference>
<dbReference type="InterPro" id="IPR015095">
    <property type="entry name" value="AlkB_hom8_N"/>
</dbReference>
<gene>
    <name evidence="3" type="ORF">KC01_LOCUS19032</name>
</gene>
<feature type="domain" description="Reverse transcriptase" evidence="2">
    <location>
        <begin position="1"/>
        <end position="89"/>
    </location>
</feature>
<feature type="region of interest" description="Disordered" evidence="1">
    <location>
        <begin position="439"/>
        <end position="496"/>
    </location>
</feature>
<reference evidence="3 4" key="1">
    <citation type="submission" date="2024-04" db="EMBL/GenBank/DDBJ databases">
        <authorList>
            <person name="Waldvogel A.-M."/>
            <person name="Schoenle A."/>
        </authorList>
    </citation>
    <scope>NUCLEOTIDE SEQUENCE [LARGE SCALE GENOMIC DNA]</scope>
</reference>
<sequence>MLRRYSVKLIKFADDTTLIGLISNNDESYRREVDRLVSWCSGNNLELNAQKTVEMIVDFRKSTVPPPPPSVMDSPITSVESFRFLGTTITQDLKWEPTISSLIKKAQQRMYFLRQLRKAKLPAQMLVQFYTAIIESILTSSITSYISSSITSSITSSICEPIHLDTAKYGSYTMMNLKANRVIDIQLVQSNEVGNSVRMEKEGFVRSLTMLEERGVEVQAIVTDRHSGVQKFLREQRPDISHYFDPWHMGKGIGKKMEELGKKRGTEDELRMDEARFQRYFRMSVAQFDDLLTRIGARIARMDTNYRRSIPAEERLSICLRFLATGDSFRTIASSFRVGISTISSIIPDVVAAIWDGLVEEFMPVPGEEEWRLSAMEFEERWNFPLCCGAIDGKHINLKAPPNSGSLYFNYKGNSSRFCSCLRLHNMFKHGLNYKCSSRGTTGSRGRTSSRGRSRSRERSRGRGRSRGRERSRSRGRSRSRERSRGRGRSSTRLCL</sequence>
<organism evidence="3 4">
    <name type="scientific">Knipowitschia caucasica</name>
    <name type="common">Caucasian dwarf goby</name>
    <name type="synonym">Pomatoschistus caucasicus</name>
    <dbReference type="NCBI Taxonomy" id="637954"/>
    <lineage>
        <taxon>Eukaryota</taxon>
        <taxon>Metazoa</taxon>
        <taxon>Chordata</taxon>
        <taxon>Craniata</taxon>
        <taxon>Vertebrata</taxon>
        <taxon>Euteleostomi</taxon>
        <taxon>Actinopterygii</taxon>
        <taxon>Neopterygii</taxon>
        <taxon>Teleostei</taxon>
        <taxon>Neoteleostei</taxon>
        <taxon>Acanthomorphata</taxon>
        <taxon>Gobiaria</taxon>
        <taxon>Gobiiformes</taxon>
        <taxon>Gobioidei</taxon>
        <taxon>Gobiidae</taxon>
        <taxon>Gobiinae</taxon>
        <taxon>Knipowitschia</taxon>
    </lineage>
</organism>
<name>A0AAV2KMY8_KNICA</name>
<dbReference type="GO" id="GO:0008168">
    <property type="term" value="F:methyltransferase activity"/>
    <property type="evidence" value="ECO:0007669"/>
    <property type="project" value="InterPro"/>
</dbReference>
<evidence type="ECO:0000259" key="2">
    <source>
        <dbReference type="PROSITE" id="PS50878"/>
    </source>
</evidence>
<dbReference type="Proteomes" id="UP001497482">
    <property type="component" value="Chromosome 18"/>
</dbReference>
<dbReference type="GO" id="GO:0016706">
    <property type="term" value="F:2-oxoglutarate-dependent dioxygenase activity"/>
    <property type="evidence" value="ECO:0007669"/>
    <property type="project" value="InterPro"/>
</dbReference>
<evidence type="ECO:0000256" key="1">
    <source>
        <dbReference type="SAM" id="MobiDB-lite"/>
    </source>
</evidence>
<accession>A0AAV2KMY8</accession>
<dbReference type="Pfam" id="PF09004">
    <property type="entry name" value="ALKBH8_N"/>
    <property type="match status" value="1"/>
</dbReference>
<feature type="compositionally biased region" description="Basic and acidic residues" evidence="1">
    <location>
        <begin position="455"/>
        <end position="485"/>
    </location>
</feature>
<evidence type="ECO:0000313" key="4">
    <source>
        <dbReference type="Proteomes" id="UP001497482"/>
    </source>
</evidence>
<protein>
    <recommendedName>
        <fullName evidence="2">Reverse transcriptase domain-containing protein</fullName>
    </recommendedName>
</protein>
<dbReference type="EMBL" id="OZ035840">
    <property type="protein sequence ID" value="CAL1589399.1"/>
    <property type="molecule type" value="Genomic_DNA"/>
</dbReference>
<dbReference type="PANTHER" id="PTHR31751">
    <property type="entry name" value="SI:CH211-108C17.2-RELATED-RELATED"/>
    <property type="match status" value="1"/>
</dbReference>